<proteinExistence type="predicted"/>
<accession>A0A382YCM8</accession>
<dbReference type="SUPFAM" id="SSF102588">
    <property type="entry name" value="LmbE-like"/>
    <property type="match status" value="1"/>
</dbReference>
<dbReference type="EMBL" id="UINC01174773">
    <property type="protein sequence ID" value="SVD81066.1"/>
    <property type="molecule type" value="Genomic_DNA"/>
</dbReference>
<reference evidence="1" key="1">
    <citation type="submission" date="2018-05" db="EMBL/GenBank/DDBJ databases">
        <authorList>
            <person name="Lanie J.A."/>
            <person name="Ng W.-L."/>
            <person name="Kazmierczak K.M."/>
            <person name="Andrzejewski T.M."/>
            <person name="Davidsen T.M."/>
            <person name="Wayne K.J."/>
            <person name="Tettelin H."/>
            <person name="Glass J.I."/>
            <person name="Rusch D."/>
            <person name="Podicherti R."/>
            <person name="Tsui H.-C.T."/>
            <person name="Winkler M.E."/>
        </authorList>
    </citation>
    <scope>NUCLEOTIDE SEQUENCE</scope>
</reference>
<dbReference type="Gene3D" id="3.40.50.10320">
    <property type="entry name" value="LmbE-like"/>
    <property type="match status" value="1"/>
</dbReference>
<dbReference type="AlphaFoldDB" id="A0A382YCM8"/>
<evidence type="ECO:0008006" key="2">
    <source>
        <dbReference type="Google" id="ProtNLM"/>
    </source>
</evidence>
<protein>
    <recommendedName>
        <fullName evidence="2">GlcNAc-PI de-N-acetylase</fullName>
    </recommendedName>
</protein>
<gene>
    <name evidence="1" type="ORF">METZ01_LOCUS433920</name>
</gene>
<dbReference type="InterPro" id="IPR024078">
    <property type="entry name" value="LmbE-like_dom_sf"/>
</dbReference>
<feature type="non-terminal residue" evidence="1">
    <location>
        <position position="1"/>
    </location>
</feature>
<evidence type="ECO:0000313" key="1">
    <source>
        <dbReference type="EMBL" id="SVD81066.1"/>
    </source>
</evidence>
<sequence length="118" mass="13414">HSGADLNVDHRVVANAVLTAFRPQPNESWTEIRAFEVASATDYGHESTTNSFNPNVFIDIAPEWSKKQEALAAYCAEMREYPHSRSMEGIENLAKYRGNQVGLMMAEAFQVIRRIERR</sequence>
<name>A0A382YCM8_9ZZZZ</name>
<organism evidence="1">
    <name type="scientific">marine metagenome</name>
    <dbReference type="NCBI Taxonomy" id="408172"/>
    <lineage>
        <taxon>unclassified sequences</taxon>
        <taxon>metagenomes</taxon>
        <taxon>ecological metagenomes</taxon>
    </lineage>
</organism>